<keyword evidence="6" id="KW-0119">Carbohydrate metabolism</keyword>
<dbReference type="InterPro" id="IPR042213">
    <property type="entry name" value="NBD_C_sf"/>
</dbReference>
<evidence type="ECO:0000256" key="3">
    <source>
        <dbReference type="ARBA" id="ARBA00022741"/>
    </source>
</evidence>
<evidence type="ECO:0000256" key="6">
    <source>
        <dbReference type="ARBA" id="ARBA00023277"/>
    </source>
</evidence>
<evidence type="ECO:0000256" key="1">
    <source>
        <dbReference type="ARBA" id="ARBA00005715"/>
    </source>
</evidence>
<evidence type="ECO:0000259" key="14">
    <source>
        <dbReference type="Pfam" id="PF17042"/>
    </source>
</evidence>
<dbReference type="RefSeq" id="WP_163291178.1">
    <property type="nucleotide sequence ID" value="NZ_JAAGWY010000005.1"/>
</dbReference>
<comment type="catalytic activity">
    <reaction evidence="8">
        <text>3-dehydro-D-erythronate + ATP = 3-dehydro-4-O-phospho-D-erythronate + ADP + H(+)</text>
        <dbReference type="Rhea" id="RHEA:52556"/>
        <dbReference type="ChEBI" id="CHEBI:15378"/>
        <dbReference type="ChEBI" id="CHEBI:30616"/>
        <dbReference type="ChEBI" id="CHEBI:57958"/>
        <dbReference type="ChEBI" id="CHEBI:136593"/>
        <dbReference type="ChEBI" id="CHEBI:456216"/>
        <dbReference type="EC" id="2.7.1.217"/>
    </reaction>
</comment>
<dbReference type="EMBL" id="JAAGWY010000005">
    <property type="protein sequence ID" value="NEN07679.1"/>
    <property type="molecule type" value="Genomic_DNA"/>
</dbReference>
<dbReference type="InterPro" id="IPR031475">
    <property type="entry name" value="NBD_C"/>
</dbReference>
<evidence type="ECO:0000256" key="11">
    <source>
        <dbReference type="ARBA" id="ARBA00039461"/>
    </source>
</evidence>
<organism evidence="15 16">
    <name type="scientific">Leifsonia tongyongensis</name>
    <dbReference type="NCBI Taxonomy" id="1268043"/>
    <lineage>
        <taxon>Bacteria</taxon>
        <taxon>Bacillati</taxon>
        <taxon>Actinomycetota</taxon>
        <taxon>Actinomycetes</taxon>
        <taxon>Micrococcales</taxon>
        <taxon>Microbacteriaceae</taxon>
        <taxon>Leifsonia</taxon>
    </lineage>
</organism>
<evidence type="ECO:0000256" key="12">
    <source>
        <dbReference type="ARBA" id="ARBA00041377"/>
    </source>
</evidence>
<evidence type="ECO:0000256" key="4">
    <source>
        <dbReference type="ARBA" id="ARBA00022777"/>
    </source>
</evidence>
<evidence type="ECO:0000256" key="7">
    <source>
        <dbReference type="ARBA" id="ARBA00035898"/>
    </source>
</evidence>
<dbReference type="Gene3D" id="3.40.980.20">
    <property type="entry name" value="Four-carbon acid sugar kinase, nucleotide binding domain"/>
    <property type="match status" value="1"/>
</dbReference>
<sequence>MIAVIADDVTGGTDAASACRGAGLRTLLSFGIPLSPADEVVNVHVVALKTRSIPAQDAVRQTLDAARVLLEAGADSFYFKYCSTFDSTADGNIGPVLDALSDLLNVGSVVTTPAAPSHGRTVYRGYLFVGDKLLAESHMRNHPLTPMRDSSVLRLLGAQTARRITMLDLPVVRDDSDLLQQKITDGSTCPRYLVADAICDDDLRRLAHAIRNERFAAGSAGLISAIARERARSEAAPPALPLPTRSAVVAGSCSEATLGQIAAFKQAGFPWYELDVLATPNPEALEADALAWFDRTPTDQPALIYSSRSPEELAKIQAVLGVERSAQIIEHATAEIAAALVRRGVGRIVAAGGETSGAVVKGLKLRTGLVGREAALGVPWIHFGDAFAILLKSGNFGDRDLLVRAATQTTT</sequence>
<protein>
    <recommendedName>
        <fullName evidence="11">3-oxo-tetronate kinase</fullName>
        <ecNumber evidence="10">2.7.1.217</ecNumber>
    </recommendedName>
    <alternativeName>
        <fullName evidence="12">3-dehydrotetronate 4-kinase</fullName>
    </alternativeName>
</protein>
<dbReference type="GO" id="GO:0005524">
    <property type="term" value="F:ATP binding"/>
    <property type="evidence" value="ECO:0007669"/>
    <property type="project" value="UniProtKB-KW"/>
</dbReference>
<comment type="function">
    <text evidence="9">Catalyzes the ATP-dependent phosphorylation of 3-oxo-tetronate to 3-oxo-tetronate 4-phosphate.</text>
</comment>
<proteinExistence type="inferred from homology"/>
<evidence type="ECO:0000256" key="10">
    <source>
        <dbReference type="ARBA" id="ARBA00039095"/>
    </source>
</evidence>
<feature type="domain" description="Four-carbon acid sugar kinase N-terminal" evidence="13">
    <location>
        <begin position="2"/>
        <end position="225"/>
    </location>
</feature>
<dbReference type="NCBIfam" id="NF043035">
    <property type="entry name" value="OxoTetrKin"/>
    <property type="match status" value="1"/>
</dbReference>
<keyword evidence="4 15" id="KW-0418">Kinase</keyword>
<comment type="caution">
    <text evidence="15">The sequence shown here is derived from an EMBL/GenBank/DDBJ whole genome shotgun (WGS) entry which is preliminary data.</text>
</comment>
<keyword evidence="3" id="KW-0547">Nucleotide-binding</keyword>
<evidence type="ECO:0000256" key="5">
    <source>
        <dbReference type="ARBA" id="ARBA00022840"/>
    </source>
</evidence>
<dbReference type="Proteomes" id="UP000474967">
    <property type="component" value="Unassembled WGS sequence"/>
</dbReference>
<dbReference type="InterPro" id="IPR010737">
    <property type="entry name" value="4-carb_acid_sugar_kinase_N"/>
</dbReference>
<evidence type="ECO:0000256" key="2">
    <source>
        <dbReference type="ARBA" id="ARBA00022679"/>
    </source>
</evidence>
<accession>A0A6L9Y1V7</accession>
<evidence type="ECO:0000259" key="13">
    <source>
        <dbReference type="Pfam" id="PF07005"/>
    </source>
</evidence>
<dbReference type="InterPro" id="IPR037051">
    <property type="entry name" value="4-carb_acid_sugar_kinase_N_sf"/>
</dbReference>
<evidence type="ECO:0000256" key="9">
    <source>
        <dbReference type="ARBA" id="ARBA00037335"/>
    </source>
</evidence>
<dbReference type="AlphaFoldDB" id="A0A6L9Y1V7"/>
<evidence type="ECO:0000313" key="16">
    <source>
        <dbReference type="Proteomes" id="UP000474967"/>
    </source>
</evidence>
<dbReference type="Pfam" id="PF07005">
    <property type="entry name" value="SBD_N"/>
    <property type="match status" value="1"/>
</dbReference>
<dbReference type="InterPro" id="IPR050007">
    <property type="entry name" value="OtnK"/>
</dbReference>
<keyword evidence="16" id="KW-1185">Reference proteome</keyword>
<dbReference type="SUPFAM" id="SSF142764">
    <property type="entry name" value="YgbK-like"/>
    <property type="match status" value="1"/>
</dbReference>
<name>A0A6L9Y1V7_9MICO</name>
<dbReference type="Pfam" id="PF17042">
    <property type="entry name" value="NBD_C"/>
    <property type="match status" value="1"/>
</dbReference>
<keyword evidence="2" id="KW-0808">Transferase</keyword>
<dbReference type="Gene3D" id="3.40.50.10840">
    <property type="entry name" value="Putative sugar-binding, N-terminal domain"/>
    <property type="match status" value="1"/>
</dbReference>
<feature type="domain" description="Four-carbon acid sugar kinase nucleotide binding" evidence="14">
    <location>
        <begin position="247"/>
        <end position="402"/>
    </location>
</feature>
<gene>
    <name evidence="15" type="ORF">G3T36_17625</name>
</gene>
<evidence type="ECO:0000313" key="15">
    <source>
        <dbReference type="EMBL" id="NEN07679.1"/>
    </source>
</evidence>
<dbReference type="EC" id="2.7.1.217" evidence="10"/>
<reference evidence="15 16" key="1">
    <citation type="journal article" date="2014" name="J. Microbiol.">
        <title>Diaminobutyricibacter tongyongensis gen. nov., sp. nov. and Homoserinibacter gongjuensis gen. nov., sp. nov. belong to the family Microbacteriaceae.</title>
        <authorList>
            <person name="Kim S.J."/>
            <person name="Ahn J.H."/>
            <person name="Weon H.Y."/>
            <person name="Hamada M."/>
            <person name="Suzuki K."/>
            <person name="Kwon S.W."/>
        </authorList>
    </citation>
    <scope>NUCLEOTIDE SEQUENCE [LARGE SCALE GENOMIC DNA]</scope>
    <source>
        <strain evidence="15 16">NBRC 108724</strain>
    </source>
</reference>
<evidence type="ECO:0000256" key="8">
    <source>
        <dbReference type="ARBA" id="ARBA00036346"/>
    </source>
</evidence>
<keyword evidence="5" id="KW-0067">ATP-binding</keyword>
<comment type="similarity">
    <text evidence="1">Belongs to the four-carbon acid sugar kinase family.</text>
</comment>
<dbReference type="GO" id="GO:0016301">
    <property type="term" value="F:kinase activity"/>
    <property type="evidence" value="ECO:0007669"/>
    <property type="project" value="UniProtKB-KW"/>
</dbReference>
<comment type="catalytic activity">
    <reaction evidence="7">
        <text>3-dehydro-L-erythronate + ATP = 3-dehydro-4-O-phospho-L-erythronate + ADP + H(+)</text>
        <dbReference type="Rhea" id="RHEA:52552"/>
        <dbReference type="ChEBI" id="CHEBI:15378"/>
        <dbReference type="ChEBI" id="CHEBI:30616"/>
        <dbReference type="ChEBI" id="CHEBI:136592"/>
        <dbReference type="ChEBI" id="CHEBI:136670"/>
        <dbReference type="ChEBI" id="CHEBI:456216"/>
        <dbReference type="EC" id="2.7.1.217"/>
    </reaction>
</comment>